<reference evidence="2" key="1">
    <citation type="submission" date="2024-02" db="EMBL/GenBank/DDBJ databases">
        <authorList>
            <consortium name="ELIXIR-Norway"/>
            <consortium name="Elixir Norway"/>
        </authorList>
    </citation>
    <scope>NUCLEOTIDE SEQUENCE</scope>
</reference>
<dbReference type="InterPro" id="IPR029058">
    <property type="entry name" value="AB_hydrolase_fold"/>
</dbReference>
<keyword evidence="3" id="KW-1185">Reference proteome</keyword>
<evidence type="ECO:0000313" key="2">
    <source>
        <dbReference type="EMBL" id="CAK9227420.1"/>
    </source>
</evidence>
<dbReference type="Pfam" id="PF12697">
    <property type="entry name" value="Abhydrolase_6"/>
    <property type="match status" value="1"/>
</dbReference>
<feature type="domain" description="AB hydrolase-1" evidence="1">
    <location>
        <begin position="167"/>
        <end position="366"/>
    </location>
</feature>
<proteinExistence type="predicted"/>
<sequence length="427" mass="47573">MCLFLRNRCSHGHEGNVTAMHQLVLLRFWCKRCKSGVIHAAPQQLSSLPNVRAVLASELRMNGVQGVQEYEQVRAELLRVLNSRRKKQVPLQVYPANPHKPYCQQEASSSNSLVVGLCPKGECCDNEQDLEEENLILTTEEGEQGRVPLLIIRPKTSNKVTAPRPTVVCLHSTGVSKETMRPFMEAYASSGYVTVAIDARHHGDRGHAPHAYAEALVAAWETGEEMPFIFDTVWDIIKVMDYLTTRPDIDPAHIGMMGISLGGMNTWFAAAADPRIAVAVALIGVQSFGWAISKEQWHARVATIPYPFQAAAQDFGRETIDTEIVAAVWERIAPGIMDKFDSPHTIPAIAPRPLLIYNGKNDPRCPVGGLERVLNKTMEVYASMGVPHHFKFIAEEGIEHAITQTMVEEAMSWFNKFLYTGQNKLVY</sequence>
<name>A0ABP0UQB8_9BRYO</name>
<evidence type="ECO:0000313" key="3">
    <source>
        <dbReference type="Proteomes" id="UP001497512"/>
    </source>
</evidence>
<evidence type="ECO:0000259" key="1">
    <source>
        <dbReference type="Pfam" id="PF12697"/>
    </source>
</evidence>
<dbReference type="Gene3D" id="3.40.50.1820">
    <property type="entry name" value="alpha/beta hydrolase"/>
    <property type="match status" value="1"/>
</dbReference>
<dbReference type="EMBL" id="OZ019897">
    <property type="protein sequence ID" value="CAK9227420.1"/>
    <property type="molecule type" value="Genomic_DNA"/>
</dbReference>
<organism evidence="2 3">
    <name type="scientific">Sphagnum troendelagicum</name>
    <dbReference type="NCBI Taxonomy" id="128251"/>
    <lineage>
        <taxon>Eukaryota</taxon>
        <taxon>Viridiplantae</taxon>
        <taxon>Streptophyta</taxon>
        <taxon>Embryophyta</taxon>
        <taxon>Bryophyta</taxon>
        <taxon>Sphagnophytina</taxon>
        <taxon>Sphagnopsida</taxon>
        <taxon>Sphagnales</taxon>
        <taxon>Sphagnaceae</taxon>
        <taxon>Sphagnum</taxon>
    </lineage>
</organism>
<dbReference type="PANTHER" id="PTHR47381">
    <property type="entry name" value="ALPHA/BETA-HYDROLASES SUPERFAMILY PROTEIN"/>
    <property type="match status" value="1"/>
</dbReference>
<dbReference type="PANTHER" id="PTHR47381:SF3">
    <property type="entry name" value="ALPHA_BETA-HYDROLASES SUPERFAMILY PROTEIN"/>
    <property type="match status" value="1"/>
</dbReference>
<protein>
    <recommendedName>
        <fullName evidence="1">AB hydrolase-1 domain-containing protein</fullName>
    </recommendedName>
</protein>
<gene>
    <name evidence="2" type="ORF">CSSPTR1EN2_LOCUS18730</name>
</gene>
<accession>A0ABP0UQB8</accession>
<dbReference type="InterPro" id="IPR000073">
    <property type="entry name" value="AB_hydrolase_1"/>
</dbReference>
<dbReference type="SUPFAM" id="SSF53474">
    <property type="entry name" value="alpha/beta-Hydrolases"/>
    <property type="match status" value="1"/>
</dbReference>
<dbReference type="Proteomes" id="UP001497512">
    <property type="component" value="Chromosome 5"/>
</dbReference>